<dbReference type="Proteomes" id="UP001174909">
    <property type="component" value="Unassembled WGS sequence"/>
</dbReference>
<dbReference type="SUPFAM" id="SSF51905">
    <property type="entry name" value="FAD/NAD(P)-binding domain"/>
    <property type="match status" value="1"/>
</dbReference>
<dbReference type="PANTHER" id="PTHR48105">
    <property type="entry name" value="THIOREDOXIN REDUCTASE 1-RELATED-RELATED"/>
    <property type="match status" value="1"/>
</dbReference>
<comment type="similarity">
    <text evidence="1">Belongs to the class-II pyridine nucleotide-disulfide oxidoreductase family.</text>
</comment>
<evidence type="ECO:0000313" key="5">
    <source>
        <dbReference type="EMBL" id="CAI8056487.1"/>
    </source>
</evidence>
<evidence type="ECO:0000256" key="1">
    <source>
        <dbReference type="ARBA" id="ARBA00009333"/>
    </source>
</evidence>
<dbReference type="Pfam" id="PF07992">
    <property type="entry name" value="Pyr_redox_2"/>
    <property type="match status" value="1"/>
</dbReference>
<keyword evidence="3" id="KW-0560">Oxidoreductase</keyword>
<feature type="domain" description="FAD/NAD(P)-binding" evidence="4">
    <location>
        <begin position="2"/>
        <end position="276"/>
    </location>
</feature>
<dbReference type="PRINTS" id="PR00469">
    <property type="entry name" value="PNDRDTASEII"/>
</dbReference>
<dbReference type="AlphaFoldDB" id="A0AA35XM28"/>
<dbReference type="InterPro" id="IPR050097">
    <property type="entry name" value="Ferredoxin-NADP_redctase_2"/>
</dbReference>
<keyword evidence="2" id="KW-0285">Flavoprotein</keyword>
<evidence type="ECO:0000256" key="3">
    <source>
        <dbReference type="ARBA" id="ARBA00023002"/>
    </source>
</evidence>
<dbReference type="PRINTS" id="PR00368">
    <property type="entry name" value="FADPNR"/>
</dbReference>
<sequence>MTAGMYAARYGLSTGLIEQMMGGAQIINVERIENFPGFPEGIAGAELGPILQEQAMNAGMQFIMDEANEVSRDGDFKLVSGYAGSYRARAVIVATGSRLRSAGIPGEEEYRDRGVSHCATCDGPMSMGQTVGVVGGGDSAADEALTLTEYADRVLLFHRRDQLRAQHVLQQRLQEHPKIQLHWNTQVVEVLGDNSVTGVRLLNTANNEESQVALNSLFVYVGLEPNSELVQGLVEMDNAGHIPVNLSMATTEPGLYAVGDVRQHSAAQLVAAAGDGATAAIAAYKYLRGT</sequence>
<gene>
    <name evidence="5" type="ORF">GBAR_LOCUS30784</name>
</gene>
<dbReference type="GO" id="GO:0016491">
    <property type="term" value="F:oxidoreductase activity"/>
    <property type="evidence" value="ECO:0007669"/>
    <property type="project" value="UniProtKB-KW"/>
</dbReference>
<evidence type="ECO:0000256" key="2">
    <source>
        <dbReference type="ARBA" id="ARBA00022630"/>
    </source>
</evidence>
<dbReference type="EMBL" id="CASHTH010004362">
    <property type="protein sequence ID" value="CAI8056487.1"/>
    <property type="molecule type" value="Genomic_DNA"/>
</dbReference>
<protein>
    <submittedName>
        <fullName evidence="5">Thioredoxin reductase</fullName>
    </submittedName>
</protein>
<reference evidence="5" key="1">
    <citation type="submission" date="2023-03" db="EMBL/GenBank/DDBJ databases">
        <authorList>
            <person name="Steffen K."/>
            <person name="Cardenas P."/>
        </authorList>
    </citation>
    <scope>NUCLEOTIDE SEQUENCE</scope>
</reference>
<proteinExistence type="inferred from homology"/>
<evidence type="ECO:0000313" key="6">
    <source>
        <dbReference type="Proteomes" id="UP001174909"/>
    </source>
</evidence>
<dbReference type="InterPro" id="IPR023753">
    <property type="entry name" value="FAD/NAD-binding_dom"/>
</dbReference>
<dbReference type="GO" id="GO:0097237">
    <property type="term" value="P:cellular response to toxic substance"/>
    <property type="evidence" value="ECO:0007669"/>
    <property type="project" value="UniProtKB-ARBA"/>
</dbReference>
<organism evidence="5 6">
    <name type="scientific">Geodia barretti</name>
    <name type="common">Barrett's horny sponge</name>
    <dbReference type="NCBI Taxonomy" id="519541"/>
    <lineage>
        <taxon>Eukaryota</taxon>
        <taxon>Metazoa</taxon>
        <taxon>Porifera</taxon>
        <taxon>Demospongiae</taxon>
        <taxon>Heteroscleromorpha</taxon>
        <taxon>Tetractinellida</taxon>
        <taxon>Astrophorina</taxon>
        <taxon>Geodiidae</taxon>
        <taxon>Geodia</taxon>
    </lineage>
</organism>
<dbReference type="Gene3D" id="3.50.50.60">
    <property type="entry name" value="FAD/NAD(P)-binding domain"/>
    <property type="match status" value="2"/>
</dbReference>
<keyword evidence="6" id="KW-1185">Reference proteome</keyword>
<accession>A0AA35XM28</accession>
<comment type="caution">
    <text evidence="5">The sequence shown here is derived from an EMBL/GenBank/DDBJ whole genome shotgun (WGS) entry which is preliminary data.</text>
</comment>
<evidence type="ECO:0000259" key="4">
    <source>
        <dbReference type="Pfam" id="PF07992"/>
    </source>
</evidence>
<dbReference type="InterPro" id="IPR036188">
    <property type="entry name" value="FAD/NAD-bd_sf"/>
</dbReference>
<name>A0AA35XM28_GEOBA</name>